<reference evidence="2" key="1">
    <citation type="journal article" date="2024" name="Front. Bioeng. Biotechnol.">
        <title>Genome-scale model development and genomic sequencing of the oleaginous clade Lipomyces.</title>
        <authorList>
            <person name="Czajka J.J."/>
            <person name="Han Y."/>
            <person name="Kim J."/>
            <person name="Mondo S.J."/>
            <person name="Hofstad B.A."/>
            <person name="Robles A."/>
            <person name="Haridas S."/>
            <person name="Riley R."/>
            <person name="LaButti K."/>
            <person name="Pangilinan J."/>
            <person name="Andreopoulos W."/>
            <person name="Lipzen A."/>
            <person name="Yan J."/>
            <person name="Wang M."/>
            <person name="Ng V."/>
            <person name="Grigoriev I.V."/>
            <person name="Spatafora J.W."/>
            <person name="Magnuson J.K."/>
            <person name="Baker S.E."/>
            <person name="Pomraning K.R."/>
        </authorList>
    </citation>
    <scope>NUCLEOTIDE SEQUENCE [LARGE SCALE GENOMIC DNA]</scope>
    <source>
        <strain evidence="2">CBS 7786</strain>
    </source>
</reference>
<evidence type="ECO:0000313" key="2">
    <source>
        <dbReference type="Proteomes" id="UP001433508"/>
    </source>
</evidence>
<dbReference type="EMBL" id="MU971433">
    <property type="protein sequence ID" value="KAK9235061.1"/>
    <property type="molecule type" value="Genomic_DNA"/>
</dbReference>
<comment type="caution">
    <text evidence="1">The sequence shown here is derived from an EMBL/GenBank/DDBJ whole genome shotgun (WGS) entry which is preliminary data.</text>
</comment>
<gene>
    <name evidence="1" type="ORF">V1525DRAFT_452290</name>
</gene>
<sequence length="206" mass="23169">MNRKFSLSSALVILLSIVHVALAHNVRLGAAGRECFFEDLRQGDQMTVTYQVSDQEGQGSSGNLGIEFWVNDPRNAILKSEKDVSHGEFTFTAQLAGRHVYCFSNEASGFVSREVGFNVHGVVYIDATETPTDPLEKEVKSLSTIVDQVKDELQYLLLRERVHRNTAESTNSRVKWWSLFQLGVVAGTGIFQVYYLKRFFEVKSVV</sequence>
<proteinExistence type="predicted"/>
<evidence type="ECO:0000313" key="1">
    <source>
        <dbReference type="EMBL" id="KAK9235061.1"/>
    </source>
</evidence>
<keyword evidence="2" id="KW-1185">Reference proteome</keyword>
<accession>A0ACC3STV1</accession>
<protein>
    <submittedName>
        <fullName evidence="1">Emp24/gp25L/p24 family/GOLD-domain-containing protein</fullName>
    </submittedName>
</protein>
<name>A0ACC3STV1_LIPKO</name>
<dbReference type="Proteomes" id="UP001433508">
    <property type="component" value="Unassembled WGS sequence"/>
</dbReference>
<organism evidence="1 2">
    <name type="scientific">Lipomyces kononenkoae</name>
    <name type="common">Yeast</name>
    <dbReference type="NCBI Taxonomy" id="34357"/>
    <lineage>
        <taxon>Eukaryota</taxon>
        <taxon>Fungi</taxon>
        <taxon>Dikarya</taxon>
        <taxon>Ascomycota</taxon>
        <taxon>Saccharomycotina</taxon>
        <taxon>Lipomycetes</taxon>
        <taxon>Lipomycetales</taxon>
        <taxon>Lipomycetaceae</taxon>
        <taxon>Lipomyces</taxon>
    </lineage>
</organism>